<dbReference type="SUPFAM" id="SSF50118">
    <property type="entry name" value="Cell growth inhibitor/plasmid maintenance toxic component"/>
    <property type="match status" value="1"/>
</dbReference>
<dbReference type="OrthoDB" id="9808744at2"/>
<keyword evidence="2" id="KW-1277">Toxin-antitoxin system</keyword>
<gene>
    <name evidence="4" type="ORF">EJP82_01095</name>
</gene>
<comment type="caution">
    <text evidence="4">The sequence shown here is derived from an EMBL/GenBank/DDBJ whole genome shotgun (WGS) entry which is preliminary data.</text>
</comment>
<protein>
    <recommendedName>
        <fullName evidence="3">mRNA interferase</fullName>
        <ecNumber evidence="3">3.1.-.-</ecNumber>
    </recommendedName>
</protein>
<keyword evidence="5" id="KW-1185">Reference proteome</keyword>
<dbReference type="GO" id="GO:0016787">
    <property type="term" value="F:hydrolase activity"/>
    <property type="evidence" value="ECO:0007669"/>
    <property type="project" value="UniProtKB-KW"/>
</dbReference>
<organism evidence="4 5">
    <name type="scientific">Paenibacillus anaericanus</name>
    <dbReference type="NCBI Taxonomy" id="170367"/>
    <lineage>
        <taxon>Bacteria</taxon>
        <taxon>Bacillati</taxon>
        <taxon>Bacillota</taxon>
        <taxon>Bacilli</taxon>
        <taxon>Bacillales</taxon>
        <taxon>Paenibacillaceae</taxon>
        <taxon>Paenibacillus</taxon>
    </lineage>
</organism>
<evidence type="ECO:0000256" key="1">
    <source>
        <dbReference type="ARBA" id="ARBA00007521"/>
    </source>
</evidence>
<dbReference type="Pfam" id="PF02452">
    <property type="entry name" value="PemK_toxin"/>
    <property type="match status" value="1"/>
</dbReference>
<dbReference type="PANTHER" id="PTHR33988">
    <property type="entry name" value="ENDORIBONUCLEASE MAZF-RELATED"/>
    <property type="match status" value="1"/>
</dbReference>
<evidence type="ECO:0000313" key="4">
    <source>
        <dbReference type="EMBL" id="RUT48789.1"/>
    </source>
</evidence>
<evidence type="ECO:0000256" key="2">
    <source>
        <dbReference type="ARBA" id="ARBA00022649"/>
    </source>
</evidence>
<reference evidence="4 5" key="1">
    <citation type="submission" date="2018-12" db="EMBL/GenBank/DDBJ databases">
        <authorList>
            <person name="Sun L."/>
            <person name="Chen Z."/>
        </authorList>
    </citation>
    <scope>NUCLEOTIDE SEQUENCE [LARGE SCALE GENOMIC DNA]</scope>
    <source>
        <strain evidence="4 5">DSM 15890</strain>
    </source>
</reference>
<sequence>MFPKRGELWWANLGQGSGSEQQGTRPVLIIQNNVGNRFSTTTIVAAITDADKKPIPTHVQLGNDNGLPNSSTVMLEQIRTIDKERLESKIGDLSQTDMRLISKAIRISVGLVDDW</sequence>
<dbReference type="Proteomes" id="UP000279446">
    <property type="component" value="Unassembled WGS sequence"/>
</dbReference>
<comment type="function">
    <text evidence="3">Toxic component of a type II toxin-antitoxin (TA) system.</text>
</comment>
<dbReference type="Gene3D" id="2.30.30.110">
    <property type="match status" value="1"/>
</dbReference>
<evidence type="ECO:0000256" key="3">
    <source>
        <dbReference type="PIRNR" id="PIRNR033490"/>
    </source>
</evidence>
<proteinExistence type="inferred from homology"/>
<keyword evidence="3" id="KW-0378">Hydrolase</keyword>
<keyword evidence="3" id="KW-0540">Nuclease</keyword>
<dbReference type="GO" id="GO:0004521">
    <property type="term" value="F:RNA endonuclease activity"/>
    <property type="evidence" value="ECO:0007669"/>
    <property type="project" value="TreeGrafter"/>
</dbReference>
<accession>A0A433YFX4</accession>
<dbReference type="EMBL" id="RZNY01000001">
    <property type="protein sequence ID" value="RUT48789.1"/>
    <property type="molecule type" value="Genomic_DNA"/>
</dbReference>
<dbReference type="AlphaFoldDB" id="A0A433YFX4"/>
<dbReference type="PIRSF" id="PIRSF033490">
    <property type="entry name" value="MazF"/>
    <property type="match status" value="1"/>
</dbReference>
<dbReference type="InterPro" id="IPR011067">
    <property type="entry name" value="Plasmid_toxin/cell-grow_inhib"/>
</dbReference>
<name>A0A433YFX4_9BACL</name>
<evidence type="ECO:0000313" key="5">
    <source>
        <dbReference type="Proteomes" id="UP000279446"/>
    </source>
</evidence>
<dbReference type="PANTHER" id="PTHR33988:SF2">
    <property type="entry name" value="ENDORIBONUCLEASE MAZF"/>
    <property type="match status" value="1"/>
</dbReference>
<dbReference type="GO" id="GO:0006402">
    <property type="term" value="P:mRNA catabolic process"/>
    <property type="evidence" value="ECO:0007669"/>
    <property type="project" value="TreeGrafter"/>
</dbReference>
<dbReference type="GO" id="GO:0016075">
    <property type="term" value="P:rRNA catabolic process"/>
    <property type="evidence" value="ECO:0007669"/>
    <property type="project" value="TreeGrafter"/>
</dbReference>
<comment type="similarity">
    <text evidence="1 3">Belongs to the PemK/MazF family.</text>
</comment>
<dbReference type="GO" id="GO:0003677">
    <property type="term" value="F:DNA binding"/>
    <property type="evidence" value="ECO:0007669"/>
    <property type="project" value="InterPro"/>
</dbReference>
<keyword evidence="3" id="KW-0255">Endonuclease</keyword>
<dbReference type="EC" id="3.1.-.-" evidence="3"/>
<dbReference type="InterPro" id="IPR003477">
    <property type="entry name" value="PemK-like"/>
</dbReference>